<dbReference type="Gene3D" id="1.10.287.1490">
    <property type="match status" value="1"/>
</dbReference>
<keyword evidence="4" id="KW-1185">Reference proteome</keyword>
<gene>
    <name evidence="3" type="primary">LOC115982353</name>
</gene>
<reference evidence="3 4" key="1">
    <citation type="journal article" date="2016" name="G3 (Bethesda)">
        <title>First Draft Assembly and Annotation of the Genome of a California Endemic Oak Quercus lobata Nee (Fagaceae).</title>
        <authorList>
            <person name="Sork V.L."/>
            <person name="Fitz-Gibbon S.T."/>
            <person name="Puiu D."/>
            <person name="Crepeau M."/>
            <person name="Gugger P.F."/>
            <person name="Sherman R."/>
            <person name="Stevens K."/>
            <person name="Langley C.H."/>
            <person name="Pellegrini M."/>
            <person name="Salzberg S.L."/>
        </authorList>
    </citation>
    <scope>NUCLEOTIDE SEQUENCE [LARGE SCALE GENOMIC DNA]</scope>
    <source>
        <strain evidence="3 4">cv. SW786</strain>
    </source>
</reference>
<feature type="compositionally biased region" description="Acidic residues" evidence="2">
    <location>
        <begin position="61"/>
        <end position="75"/>
    </location>
</feature>
<dbReference type="SUPFAM" id="SSF57997">
    <property type="entry name" value="Tropomyosin"/>
    <property type="match status" value="1"/>
</dbReference>
<feature type="coiled-coil region" evidence="1">
    <location>
        <begin position="783"/>
        <end position="1436"/>
    </location>
</feature>
<evidence type="ECO:0000313" key="3">
    <source>
        <dbReference type="EnsemblPlants" id="QL03p055853:mrna"/>
    </source>
</evidence>
<feature type="coiled-coil region" evidence="1">
    <location>
        <begin position="2005"/>
        <end position="2084"/>
    </location>
</feature>
<accession>A0A7N2L8E2</accession>
<dbReference type="FunCoup" id="A0A7N2L8E2">
    <property type="interactions" value="1080"/>
</dbReference>
<proteinExistence type="predicted"/>
<dbReference type="Gramene" id="QL03p055853:mrna">
    <property type="protein sequence ID" value="QL03p055853:mrna"/>
    <property type="gene ID" value="QL03p055853"/>
</dbReference>
<feature type="region of interest" description="Disordered" evidence="2">
    <location>
        <begin position="1"/>
        <end position="75"/>
    </location>
</feature>
<dbReference type="PANTHER" id="PTHR43939">
    <property type="entry name" value="COILED-COIL DOMAIN-CONTAINING PROTEIN 158"/>
    <property type="match status" value="1"/>
</dbReference>
<dbReference type="EMBL" id="LRBV02000003">
    <property type="status" value="NOT_ANNOTATED_CDS"/>
    <property type="molecule type" value="Genomic_DNA"/>
</dbReference>
<dbReference type="OrthoDB" id="10255522at2759"/>
<evidence type="ECO:0000256" key="1">
    <source>
        <dbReference type="SAM" id="Coils"/>
    </source>
</evidence>
<dbReference type="PANTHER" id="PTHR43939:SF68">
    <property type="entry name" value="CENTROSOMAL PROTEIN OF 290 KDA-LIKE"/>
    <property type="match status" value="1"/>
</dbReference>
<dbReference type="EnsemblPlants" id="QL03p055853:mrna">
    <property type="protein sequence ID" value="QL03p055853:mrna"/>
    <property type="gene ID" value="QL03p055853"/>
</dbReference>
<organism evidence="3 4">
    <name type="scientific">Quercus lobata</name>
    <name type="common">Valley oak</name>
    <dbReference type="NCBI Taxonomy" id="97700"/>
    <lineage>
        <taxon>Eukaryota</taxon>
        <taxon>Viridiplantae</taxon>
        <taxon>Streptophyta</taxon>
        <taxon>Embryophyta</taxon>
        <taxon>Tracheophyta</taxon>
        <taxon>Spermatophyta</taxon>
        <taxon>Magnoliopsida</taxon>
        <taxon>eudicotyledons</taxon>
        <taxon>Gunneridae</taxon>
        <taxon>Pentapetalae</taxon>
        <taxon>rosids</taxon>
        <taxon>fabids</taxon>
        <taxon>Fagales</taxon>
        <taxon>Fagaceae</taxon>
        <taxon>Quercus</taxon>
    </lineage>
</organism>
<feature type="coiled-coil region" evidence="1">
    <location>
        <begin position="328"/>
        <end position="397"/>
    </location>
</feature>
<dbReference type="Proteomes" id="UP000594261">
    <property type="component" value="Chromosome 3"/>
</dbReference>
<feature type="compositionally biased region" description="Polar residues" evidence="2">
    <location>
        <begin position="1"/>
        <end position="22"/>
    </location>
</feature>
<reference evidence="3" key="2">
    <citation type="submission" date="2021-01" db="UniProtKB">
        <authorList>
            <consortium name="EnsemblPlants"/>
        </authorList>
    </citation>
    <scope>IDENTIFICATION</scope>
</reference>
<feature type="coiled-coil region" evidence="1">
    <location>
        <begin position="2135"/>
        <end position="2190"/>
    </location>
</feature>
<evidence type="ECO:0000313" key="4">
    <source>
        <dbReference type="Proteomes" id="UP000594261"/>
    </source>
</evidence>
<dbReference type="GeneID" id="115982353"/>
<dbReference type="KEGG" id="qlo:115982353"/>
<evidence type="ECO:0000256" key="2">
    <source>
        <dbReference type="SAM" id="MobiDB-lite"/>
    </source>
</evidence>
<dbReference type="OMA" id="HMWLLAS"/>
<name>A0A7N2L8E2_QUELO</name>
<dbReference type="RefSeq" id="XP_030960788.1">
    <property type="nucleotide sequence ID" value="XM_031104928.1"/>
</dbReference>
<protein>
    <submittedName>
        <fullName evidence="3">Uncharacterized protein</fullName>
    </submittedName>
</protein>
<sequence length="2409" mass="272017">MSENHSSEQVLEVSGAQNNNFLDPNPDRAIRAPEEANGYYDHDRVNQEPALLSVMGRAENDNDNDNGVSEEEEGGDFVDCSEELVSSAEKEAAVVAVAREESGDDGVRGIENGVLNGYVMDEQPEQQRLSNAREYKDEREAFAREVAELRHGLKALINHQQPLLGENESGENDNSPLLEMIKECSLFVKLASEERLQAEATMREIHGVVLMNEQEIGDLNARVSELSVSNDAAASYMSSVQNSLEVSLEKDRHVEDVANRMLASLASVGYQEESLEDSISGKIIQVEKGNSLLIEKYNQILSEIDQLRQCLNETGVDIRVQEGHGTICVAARDELLELKRKEEDLTDKVRHLEDENRKLVEQLDGHKEMVEKVNAELANTKIEVEQEKLRCANTKEKLTMAVTKGKALVQQRDSLKHSLADKTSELENCLIELQEKSSALESAELSKEELVKSENLIASLQETLSERTSVLEKIDEIMSEAGVPEELLSMDIRERFRWLVDERNVLKGFSLESQKLKDAFSSFDLPETVSSSDLEARVGWLRESFYRAKDDVNSLQDEIAKTREAGHNEIDRLSASLSTALQEKDYFETELADLMRKYEEIVEKEHQVTLEKDHLSASLSTALQEKDYLQTELAELMSKYEEIVVKECQVTLEKDHLSASLSAELQEKDYFQTEFANLMGKYKEIVEKEHQVSVERDQIVKMLIEVSGTKMEKEEGVYQTFSDNSSLVHRCFEKIKEQSSAILDSSYANAELFERVQSLLYVRDHELMLCEKLLEEEMMVRSEEKLLNELKLVSEELVALKEEKSSLWKDLERSEEKSTLMDKLSNELKLVSEELVVLKEEKSSLHKDFERLEEKSALVEKLSSELKLVSEELEALKEEKSSLQNDVERLEEKSTLVEKLSNELKLVSEELVVLKEENSSLQRDLERLEEKSALVGKLSNELKLVSEELVALKEENSSLQRDLERSEEKSTLMDKLSNELKLVSEELVVLKEEKSSLHKDFERLEEKSALVEKLSSELKLVSEELEALKEEKSSLQNDVERLEEKSTLVEKLSNELKLVSEELVVLKEENSSLQRDLERLEEKSALVGKLSNELKLVSEELVALKEENSSLQRDLERLEEKSALVEKLSNELKLVSEELVALKEEKSSLQNDLERSEEKSALVKKLSNELKLVYEELVALKEEKSSLQNDLQRSEEKSTSVEKLSNELKLVSEELVVLKEEKSSVQKDLERSEEKSALVEKLSNELKLVSEELVELKEEKSSLWKDLERSEEKSTLVDKFSNELKLVSEELVALKEEKSSLQKDLERLEEKSTLVEKVSNELKLVSEELVALKEEKSSLQKDLERSEEKSALVREKLSMAVKKGKGLVQDRENLKKLLDEKNSEIQKLKLELQQQESAVVDCRDQIKTLSTDVEHIPKLEADLAAMKDQRDQLEQFLLESNKILQKVVESIDGIVLPVDTVFDEPVGKVNWLSGYINECLEAKMHAEQELGKVKEDANTLVSELAEAQATVKSLQDALSVAENNVTQLAEEKRELEVGKTNIEQELQKAVEEACSQTSKFVEAFATRKSLEEALSLAENNISVLFREKEEAQVSKTAAEMDLEKVKEEVAIQTSKLTEAFKTIKSLEDSLSQVETNVALLTEQNNDAQVGRTNLENKLKKLQEEAGSQANKLADSYATIKSLEDALLRAEDDISVLQGEKKNAEEELLSLNSKLNACMEELAGTSGSFESKSIELAGHLNDLHVIMKDETLLSRVKECFEKKFESLRKMDLILKNIKTHFVEVDLEKLQSHHVMEDDSNVMNSFSDNLNNIVDVEIDNSWVSAADGDNISSHFRKTVEGFQSRNKIIYDKVKGFSSFIDECIAGLLRKLQETQDGVVFVLEHIESLKQKSKNLEMIQQEQETTIAMLENDVATLLSACTDATRELQIEVKNNLLELISVPELEKLNHTLSLEVRETDGDATVEQQQRLDGNKHVDAANKLLLATRKFQSLVKQFDSTSNVAAATVEELQNKLKQSRISLENAIEERDLNQDRVSKLESEVEELQTSCSELRLKLNDSHSKEDKLKEREAEISSLSNTLLMKEKEAEDSLLSASQVKTLLDKVGGIEIPMAESEVGDLVPHNSAHVKKLFYIIDTVTELQQQVRLLSHDKEELQSTITTQILEIEHLKEEVEKLVRDRQDSEKVKDELSELTFGLEKILGILGGELFDQKSAGVKGLLSVLEKQVVTMPLELENSKSKAQELGTKLLASQKVVDELSIKVKVLEDSLQDRSAQTEIVQERSIFEAPSLPTGSEISEIEDAGSLGQTTKSPVPPATVARTVRKGSAEHLAINVDVESERLINNEGSDEDKGHVFKSLNTSGLIPKQGKLIADRIDGIWVSGGRLLMSRPQARLGLIAYSLLLHIWLLATIL</sequence>
<dbReference type="InParanoid" id="A0A7N2L8E2"/>
<feature type="compositionally biased region" description="Basic and acidic residues" evidence="2">
    <location>
        <begin position="25"/>
        <end position="46"/>
    </location>
</feature>
<keyword evidence="1" id="KW-0175">Coiled coil</keyword>
<feature type="coiled-coil region" evidence="1">
    <location>
        <begin position="1490"/>
        <end position="1720"/>
    </location>
</feature>